<dbReference type="KEGG" id="rsz:108830710"/>
<reference evidence="8" key="2">
    <citation type="submission" date="2025-08" db="UniProtKB">
        <authorList>
            <consortium name="RefSeq"/>
        </authorList>
    </citation>
    <scope>IDENTIFICATION</scope>
    <source>
        <tissue evidence="8">Leaf</tissue>
    </source>
</reference>
<dbReference type="Pfam" id="PF09331">
    <property type="entry name" value="DUF1985"/>
    <property type="match status" value="1"/>
</dbReference>
<evidence type="ECO:0000259" key="5">
    <source>
        <dbReference type="Pfam" id="PF02902"/>
    </source>
</evidence>
<feature type="region of interest" description="Disordered" evidence="4">
    <location>
        <begin position="259"/>
        <end position="280"/>
    </location>
</feature>
<evidence type="ECO:0000256" key="2">
    <source>
        <dbReference type="ARBA" id="ARBA00022670"/>
    </source>
</evidence>
<feature type="region of interest" description="Disordered" evidence="4">
    <location>
        <begin position="564"/>
        <end position="585"/>
    </location>
</feature>
<feature type="domain" description="Ubiquitin-like protease family profile" evidence="5">
    <location>
        <begin position="796"/>
        <end position="877"/>
    </location>
</feature>
<dbReference type="AlphaFoldDB" id="A0A6J0LHT7"/>
<evidence type="ECO:0000313" key="7">
    <source>
        <dbReference type="Proteomes" id="UP000504610"/>
    </source>
</evidence>
<feature type="domain" description="DUF1985" evidence="6">
    <location>
        <begin position="74"/>
        <end position="209"/>
    </location>
</feature>
<dbReference type="OrthoDB" id="1111318at2759"/>
<evidence type="ECO:0000256" key="4">
    <source>
        <dbReference type="SAM" id="MobiDB-lite"/>
    </source>
</evidence>
<keyword evidence="2" id="KW-0645">Protease</keyword>
<dbReference type="PANTHER" id="PTHR48449">
    <property type="entry name" value="DUF1985 DOMAIN-CONTAINING PROTEIN"/>
    <property type="match status" value="1"/>
</dbReference>
<evidence type="ECO:0000256" key="1">
    <source>
        <dbReference type="ARBA" id="ARBA00005234"/>
    </source>
</evidence>
<dbReference type="RefSeq" id="XP_018459805.1">
    <property type="nucleotide sequence ID" value="XM_018604303.1"/>
</dbReference>
<comment type="similarity">
    <text evidence="1">Belongs to the peptidase C48 family.</text>
</comment>
<dbReference type="Pfam" id="PF02902">
    <property type="entry name" value="Peptidase_C48"/>
    <property type="match status" value="1"/>
</dbReference>
<name>A0A6J0LHT7_RAPSA</name>
<dbReference type="SUPFAM" id="SSF54001">
    <property type="entry name" value="Cysteine proteinases"/>
    <property type="match status" value="1"/>
</dbReference>
<evidence type="ECO:0000259" key="6">
    <source>
        <dbReference type="Pfam" id="PF09331"/>
    </source>
</evidence>
<keyword evidence="7" id="KW-1185">Reference proteome</keyword>
<dbReference type="InterPro" id="IPR003653">
    <property type="entry name" value="Peptidase_C48_C"/>
</dbReference>
<proteinExistence type="inferred from homology"/>
<dbReference type="GO" id="GO:0008234">
    <property type="term" value="F:cysteine-type peptidase activity"/>
    <property type="evidence" value="ECO:0007669"/>
    <property type="project" value="InterPro"/>
</dbReference>
<gene>
    <name evidence="8" type="primary">LOC108830710</name>
</gene>
<dbReference type="GO" id="GO:0006508">
    <property type="term" value="P:proteolysis"/>
    <property type="evidence" value="ECO:0007669"/>
    <property type="project" value="UniProtKB-KW"/>
</dbReference>
<evidence type="ECO:0000256" key="3">
    <source>
        <dbReference type="ARBA" id="ARBA00022801"/>
    </source>
</evidence>
<dbReference type="Proteomes" id="UP000504610">
    <property type="component" value="Chromosome 6"/>
</dbReference>
<dbReference type="GeneID" id="108830710"/>
<dbReference type="InterPro" id="IPR038765">
    <property type="entry name" value="Papain-like_cys_pep_sf"/>
</dbReference>
<feature type="region of interest" description="Disordered" evidence="4">
    <location>
        <begin position="516"/>
        <end position="540"/>
    </location>
</feature>
<evidence type="ECO:0000313" key="8">
    <source>
        <dbReference type="RefSeq" id="XP_018459805.1"/>
    </source>
</evidence>
<organism evidence="7 8">
    <name type="scientific">Raphanus sativus</name>
    <name type="common">Radish</name>
    <name type="synonym">Raphanus raphanistrum var. sativus</name>
    <dbReference type="NCBI Taxonomy" id="3726"/>
    <lineage>
        <taxon>Eukaryota</taxon>
        <taxon>Viridiplantae</taxon>
        <taxon>Streptophyta</taxon>
        <taxon>Embryophyta</taxon>
        <taxon>Tracheophyta</taxon>
        <taxon>Spermatophyta</taxon>
        <taxon>Magnoliopsida</taxon>
        <taxon>eudicotyledons</taxon>
        <taxon>Gunneridae</taxon>
        <taxon>Pentapetalae</taxon>
        <taxon>rosids</taxon>
        <taxon>malvids</taxon>
        <taxon>Brassicales</taxon>
        <taxon>Brassicaceae</taxon>
        <taxon>Brassiceae</taxon>
        <taxon>Raphanus</taxon>
    </lineage>
</organism>
<accession>A0A6J0LHT7</accession>
<sequence length="877" mass="96770">MDEIMLPPRMFAAGDEPLGERVNSYHKVKTTRAILAALEPEELEFLLNSTYGRILAIDDNPPFSGAFAQYIVVRLLKVNKKYEFWVLFAGNPIRISLREFAIVTGLNCAKIPLKKTKKKNSLKEKLYWNELFGSLKYCTVETAIDMLRNKVVKTREARIKIAFLCVTSSILFASSHTPRIISEHVELIRDLNEFLSFPWGRASYKTLASSLHGKDEIALSQTSVAIRGYVESIQLIMLAAIPHLKEKITHSERVVIVESDSDGESQPGGDTVAEDDIAADQGNTPSATKYCLIPGHAKNIDSECQVPVRSILDDPYEEWSAGFDFSWDDESEDLAVDNMVRLILEGFVFRKDMFKGGLNTIDLPRVRGEKKVKEREPKGEGSSDLQDMISSTEKRIYQALDAKFEKLASPSQQVPLFEDLDKKIADSIARQLKDLQDAIIKGVIDATGAPLSSREVLPNTSKAIPVKGKEPSGLPFTTPAEAADSSINDVLRDLNGGLEGHLHANTEAGTDSLDEQAPVLDDSQPEHPGEAVVGGSTVEEDDVTEQVDMDADDSAPMDQIVEVNTNTEQPEKRVEPGESVTGGPLAHMDQLVNADTTPEQPDHHGEAVQGDSNLLEADVPEQVDMNVHDSAPMDQQVDVNTSTEHHIGESVTGGPSAEEDYVAEEVSQASVVMNEEEAPWPRKRLWRKRKKSLWSSVGAKGLRSLRCVVFGNGYSVAPSEFCDIAHCKNILPAGVVDALIGVVSRGPAASPKVAIYDTTLPASLMRHHSRFIKTAVKDRSKLKFTNVPLENPIQNAPERIYFPFNMDRQHWVGVCIDTRASTFHVLDCNTTLRTDSSMKKELNPIANIIPYVLKHLGYTEGTVGIKPFTISRCRGIP</sequence>
<keyword evidence="3" id="KW-0378">Hydrolase</keyword>
<dbReference type="InterPro" id="IPR015410">
    <property type="entry name" value="DUF1985"/>
</dbReference>
<dbReference type="PANTHER" id="PTHR48449:SF2">
    <property type="entry name" value="UBIQUITIN-LIKE PROTEASE FAMILY PROFILE DOMAIN-CONTAINING PROTEIN"/>
    <property type="match status" value="1"/>
</dbReference>
<reference evidence="7" key="1">
    <citation type="journal article" date="2019" name="Database">
        <title>The radish genome database (RadishGD): an integrated information resource for radish genomics.</title>
        <authorList>
            <person name="Yu H.J."/>
            <person name="Baek S."/>
            <person name="Lee Y.J."/>
            <person name="Cho A."/>
            <person name="Mun J.H."/>
        </authorList>
    </citation>
    <scope>NUCLEOTIDE SEQUENCE [LARGE SCALE GENOMIC DNA]</scope>
    <source>
        <strain evidence="7">cv. WK10039</strain>
    </source>
</reference>
<protein>
    <submittedName>
        <fullName evidence="8">Uncharacterized protein LOC108830710</fullName>
    </submittedName>
</protein>